<keyword evidence="4" id="KW-0418">Kinase</keyword>
<feature type="transmembrane region" description="Helical" evidence="6">
    <location>
        <begin position="6"/>
        <end position="26"/>
    </location>
</feature>
<comment type="caution">
    <text evidence="8">The sequence shown here is derived from an EMBL/GenBank/DDBJ whole genome shotgun (WGS) entry which is preliminary data.</text>
</comment>
<evidence type="ECO:0000259" key="7">
    <source>
        <dbReference type="PROSITE" id="PS50109"/>
    </source>
</evidence>
<name>A0ABX2CW22_9CYAN</name>
<keyword evidence="3 8" id="KW-0808">Transferase</keyword>
<dbReference type="InterPro" id="IPR050736">
    <property type="entry name" value="Sensor_HK_Regulatory"/>
</dbReference>
<comment type="catalytic activity">
    <reaction evidence="1">
        <text>ATP + protein L-histidine = ADP + protein N-phospho-L-histidine.</text>
        <dbReference type="EC" id="2.7.13.3"/>
    </reaction>
</comment>
<keyword evidence="9" id="KW-1185">Reference proteome</keyword>
<proteinExistence type="predicted"/>
<dbReference type="SUPFAM" id="SSF55874">
    <property type="entry name" value="ATPase domain of HSP90 chaperone/DNA topoisomerase II/histidine kinase"/>
    <property type="match status" value="1"/>
</dbReference>
<dbReference type="Gene3D" id="1.10.287.130">
    <property type="match status" value="1"/>
</dbReference>
<reference evidence="8 9" key="1">
    <citation type="journal article" date="2020" name="Sci. Rep.">
        <title>A novel cyanobacterial geosmin producer, revising GeoA distribution and dispersion patterns in Bacteria.</title>
        <authorList>
            <person name="Churro C."/>
            <person name="Semedo-Aguiar A.P."/>
            <person name="Silva A.D."/>
            <person name="Pereira-Leal J.B."/>
            <person name="Leite R.B."/>
        </authorList>
    </citation>
    <scope>NUCLEOTIDE SEQUENCE [LARGE SCALE GENOMIC DNA]</scope>
    <source>
        <strain evidence="8 9">IPMA8</strain>
    </source>
</reference>
<dbReference type="SMART" id="SM00388">
    <property type="entry name" value="HisKA"/>
    <property type="match status" value="1"/>
</dbReference>
<keyword evidence="6" id="KW-0472">Membrane</keyword>
<keyword evidence="6" id="KW-1133">Transmembrane helix</keyword>
<evidence type="ECO:0000256" key="4">
    <source>
        <dbReference type="ARBA" id="ARBA00022777"/>
    </source>
</evidence>
<accession>A0ABX2CW22</accession>
<evidence type="ECO:0000313" key="9">
    <source>
        <dbReference type="Proteomes" id="UP000702425"/>
    </source>
</evidence>
<evidence type="ECO:0000256" key="2">
    <source>
        <dbReference type="ARBA" id="ARBA00012438"/>
    </source>
</evidence>
<evidence type="ECO:0000256" key="5">
    <source>
        <dbReference type="ARBA" id="ARBA00023012"/>
    </source>
</evidence>
<dbReference type="Gene3D" id="3.30.565.10">
    <property type="entry name" value="Histidine kinase-like ATPase, C-terminal domain"/>
    <property type="match status" value="1"/>
</dbReference>
<keyword evidence="6" id="KW-0812">Transmembrane</keyword>
<dbReference type="RefSeq" id="WP_172187310.1">
    <property type="nucleotide sequence ID" value="NZ_CAWPPK010000247.1"/>
</dbReference>
<evidence type="ECO:0000313" key="8">
    <source>
        <dbReference type="EMBL" id="NQE34616.1"/>
    </source>
</evidence>
<gene>
    <name evidence="8" type="primary">arcB_7</name>
    <name evidence="8" type="ORF">E5S67_02344</name>
</gene>
<keyword evidence="5" id="KW-0902">Two-component regulatory system</keyword>
<dbReference type="GO" id="GO:0004673">
    <property type="term" value="F:protein histidine kinase activity"/>
    <property type="evidence" value="ECO:0007669"/>
    <property type="project" value="UniProtKB-EC"/>
</dbReference>
<dbReference type="SUPFAM" id="SSF47384">
    <property type="entry name" value="Homodimeric domain of signal transducing histidine kinase"/>
    <property type="match status" value="1"/>
</dbReference>
<dbReference type="EMBL" id="SRRZ01000035">
    <property type="protein sequence ID" value="NQE34616.1"/>
    <property type="molecule type" value="Genomic_DNA"/>
</dbReference>
<dbReference type="Proteomes" id="UP000702425">
    <property type="component" value="Unassembled WGS sequence"/>
</dbReference>
<feature type="domain" description="Histidine kinase" evidence="7">
    <location>
        <begin position="84"/>
        <end position="310"/>
    </location>
</feature>
<dbReference type="PROSITE" id="PS50109">
    <property type="entry name" value="HIS_KIN"/>
    <property type="match status" value="1"/>
</dbReference>
<evidence type="ECO:0000256" key="3">
    <source>
        <dbReference type="ARBA" id="ARBA00022679"/>
    </source>
</evidence>
<evidence type="ECO:0000256" key="6">
    <source>
        <dbReference type="SAM" id="Phobius"/>
    </source>
</evidence>
<dbReference type="Pfam" id="PF00512">
    <property type="entry name" value="HisKA"/>
    <property type="match status" value="1"/>
</dbReference>
<organism evidence="8 9">
    <name type="scientific">Microcoleus asticus IPMA8</name>
    <dbReference type="NCBI Taxonomy" id="2563858"/>
    <lineage>
        <taxon>Bacteria</taxon>
        <taxon>Bacillati</taxon>
        <taxon>Cyanobacteriota</taxon>
        <taxon>Cyanophyceae</taxon>
        <taxon>Oscillatoriophycideae</taxon>
        <taxon>Oscillatoriales</taxon>
        <taxon>Microcoleaceae</taxon>
        <taxon>Microcoleus</taxon>
        <taxon>Microcoleus asticus</taxon>
    </lineage>
</organism>
<dbReference type="PANTHER" id="PTHR43711">
    <property type="entry name" value="TWO-COMPONENT HISTIDINE KINASE"/>
    <property type="match status" value="1"/>
</dbReference>
<dbReference type="EC" id="2.7.13.3" evidence="2"/>
<dbReference type="CDD" id="cd00082">
    <property type="entry name" value="HisKA"/>
    <property type="match status" value="1"/>
</dbReference>
<evidence type="ECO:0000256" key="1">
    <source>
        <dbReference type="ARBA" id="ARBA00000085"/>
    </source>
</evidence>
<dbReference type="InterPro" id="IPR036097">
    <property type="entry name" value="HisK_dim/P_sf"/>
</dbReference>
<dbReference type="InterPro" id="IPR036890">
    <property type="entry name" value="HATPase_C_sf"/>
</dbReference>
<sequence>MAPIGWSDLIYLGMGLGLGLGSSWIWRLRQKSSQPPEPAPKVQPPPQEIHLEKFDALSEQLKQTQLAYQMASEMSQFKAGFLARTSHELRSPLSSMIGTLQLILSDLCDDPAEEREFVEQAHLAALKLVKLIDEIIFVAKTEHGTETMDIEPIQLAAIFDQVDDLTYLQAANRSIRLEILPPDPGIYVLADLPRFRQVLVNLVDTAVAQMEEGSISVSAHSSPESGYVHIWVDDQRSVSAWSESWDLLKHDLECDATKSSDNSKVSSGMRLLMNQTLLSLMNGKLEVLAVPSESEESNFNRTQCSIPLANS</sequence>
<dbReference type="InterPro" id="IPR005467">
    <property type="entry name" value="His_kinase_dom"/>
</dbReference>
<dbReference type="InterPro" id="IPR003661">
    <property type="entry name" value="HisK_dim/P_dom"/>
</dbReference>
<dbReference type="PANTHER" id="PTHR43711:SF26">
    <property type="entry name" value="SENSOR HISTIDINE KINASE RCSC"/>
    <property type="match status" value="1"/>
</dbReference>
<protein>
    <recommendedName>
        <fullName evidence="2">histidine kinase</fullName>
        <ecNumber evidence="2">2.7.13.3</ecNumber>
    </recommendedName>
</protein>